<dbReference type="GO" id="GO:0004731">
    <property type="term" value="F:purine-nucleoside phosphorylase activity"/>
    <property type="evidence" value="ECO:0007669"/>
    <property type="project" value="InterPro"/>
</dbReference>
<dbReference type="Pfam" id="PF01048">
    <property type="entry name" value="PNP_UDP_1"/>
    <property type="match status" value="1"/>
</dbReference>
<comment type="catalytic activity">
    <reaction evidence="5">
        <text>uridine + phosphate = alpha-D-ribose 1-phosphate + uracil</text>
        <dbReference type="Rhea" id="RHEA:24388"/>
        <dbReference type="ChEBI" id="CHEBI:16704"/>
        <dbReference type="ChEBI" id="CHEBI:17568"/>
        <dbReference type="ChEBI" id="CHEBI:43474"/>
        <dbReference type="ChEBI" id="CHEBI:57720"/>
        <dbReference type="EC" id="2.4.2.3"/>
    </reaction>
</comment>
<evidence type="ECO:0000256" key="1">
    <source>
        <dbReference type="ARBA" id="ARBA00011888"/>
    </source>
</evidence>
<dbReference type="PANTHER" id="PTHR43691">
    <property type="entry name" value="URIDINE PHOSPHORYLASE"/>
    <property type="match status" value="1"/>
</dbReference>
<feature type="domain" description="Nucleoside phosphorylase" evidence="6">
    <location>
        <begin position="18"/>
        <end position="215"/>
    </location>
</feature>
<dbReference type="InterPro" id="IPR035994">
    <property type="entry name" value="Nucleoside_phosphorylase_sf"/>
</dbReference>
<dbReference type="CDD" id="cd09006">
    <property type="entry name" value="PNP_EcPNPI-like"/>
    <property type="match status" value="1"/>
</dbReference>
<keyword evidence="4" id="KW-0808">Transferase</keyword>
<organism evidence="7 8">
    <name type="scientific">Mycoplasma wenyonii</name>
    <dbReference type="NCBI Taxonomy" id="65123"/>
    <lineage>
        <taxon>Bacteria</taxon>
        <taxon>Bacillati</taxon>
        <taxon>Mycoplasmatota</taxon>
        <taxon>Mollicutes</taxon>
        <taxon>Mycoplasmataceae</taxon>
        <taxon>Mycoplasma</taxon>
    </lineage>
</organism>
<dbReference type="GO" id="GO:0005829">
    <property type="term" value="C:cytosol"/>
    <property type="evidence" value="ECO:0007669"/>
    <property type="project" value="TreeGrafter"/>
</dbReference>
<dbReference type="PANTHER" id="PTHR43691:SF11">
    <property type="entry name" value="FI09636P-RELATED"/>
    <property type="match status" value="1"/>
</dbReference>
<keyword evidence="3" id="KW-0328">Glycosyltransferase</keyword>
<dbReference type="OrthoDB" id="9782889at2"/>
<gene>
    <name evidence="7" type="ORF">DNK47_02220</name>
</gene>
<evidence type="ECO:0000313" key="7">
    <source>
        <dbReference type="EMBL" id="RAO94973.1"/>
    </source>
</evidence>
<dbReference type="SUPFAM" id="SSF53167">
    <property type="entry name" value="Purine and uridine phosphorylases"/>
    <property type="match status" value="1"/>
</dbReference>
<dbReference type="EC" id="2.4.2.3" evidence="1"/>
<evidence type="ECO:0000256" key="5">
    <source>
        <dbReference type="ARBA" id="ARBA00048447"/>
    </source>
</evidence>
<evidence type="ECO:0000256" key="2">
    <source>
        <dbReference type="ARBA" id="ARBA00021980"/>
    </source>
</evidence>
<dbReference type="AlphaFoldDB" id="A0A328PIS0"/>
<sequence length="236" mass="25819">MSSASTPDISTYKDKIAKVVLMPGDPLRAKWATDKFLENAKEVFSVRGITVYTGTYKGKPVSIMASGIGIPSMGIYSYELFKFCDVEVIIRVGTAGALRPDMKLLDVIVVDEAYAESTTYHKIINGSDEKVIKADDGLIEKLEKSAEKQGIALRKARCFTTEVLWSGRTAEQIIEISNADCIEMENYALFANAIKTGKKATSVLTVVDSLITGEEISDAKKVNTLEQMFQIALGIL</sequence>
<dbReference type="Proteomes" id="UP000249762">
    <property type="component" value="Unassembled WGS sequence"/>
</dbReference>
<dbReference type="InterPro" id="IPR000845">
    <property type="entry name" value="Nucleoside_phosphorylase_d"/>
</dbReference>
<reference evidence="8" key="1">
    <citation type="submission" date="2018-06" db="EMBL/GenBank/DDBJ databases">
        <authorList>
            <person name="Martinez Ocampo F."/>
            <person name="Quiroz Castaneda R.E."/>
            <person name="Rojas Lopez X."/>
        </authorList>
    </citation>
    <scope>NUCLEOTIDE SEQUENCE [LARGE SCALE GENOMIC DNA]</scope>
    <source>
        <strain evidence="8">INIFAP02</strain>
    </source>
</reference>
<comment type="caution">
    <text evidence="7">The sequence shown here is derived from an EMBL/GenBank/DDBJ whole genome shotgun (WGS) entry which is preliminary data.</text>
</comment>
<dbReference type="Gene3D" id="3.40.50.1580">
    <property type="entry name" value="Nucleoside phosphorylase domain"/>
    <property type="match status" value="1"/>
</dbReference>
<accession>A0A328PIS0</accession>
<evidence type="ECO:0000256" key="4">
    <source>
        <dbReference type="ARBA" id="ARBA00022679"/>
    </source>
</evidence>
<dbReference type="InterPro" id="IPR004402">
    <property type="entry name" value="DeoD-type"/>
</dbReference>
<dbReference type="EMBL" id="QKVO01000008">
    <property type="protein sequence ID" value="RAO94973.1"/>
    <property type="molecule type" value="Genomic_DNA"/>
</dbReference>
<evidence type="ECO:0000256" key="3">
    <source>
        <dbReference type="ARBA" id="ARBA00022676"/>
    </source>
</evidence>
<dbReference type="RefSeq" id="WP_112665557.1">
    <property type="nucleotide sequence ID" value="NZ_QKVO01000008.1"/>
</dbReference>
<proteinExistence type="predicted"/>
<dbReference type="GO" id="GO:0004850">
    <property type="term" value="F:uridine phosphorylase activity"/>
    <property type="evidence" value="ECO:0007669"/>
    <property type="project" value="UniProtKB-EC"/>
</dbReference>
<protein>
    <recommendedName>
        <fullName evidence="2">Uridine phosphorylase</fullName>
        <ecNumber evidence="1">2.4.2.3</ecNumber>
    </recommendedName>
</protein>
<evidence type="ECO:0000259" key="6">
    <source>
        <dbReference type="Pfam" id="PF01048"/>
    </source>
</evidence>
<evidence type="ECO:0000313" key="8">
    <source>
        <dbReference type="Proteomes" id="UP000249762"/>
    </source>
</evidence>
<keyword evidence="8" id="KW-1185">Reference proteome</keyword>
<name>A0A328PIS0_9MOLU</name>
<dbReference type="GO" id="GO:0006152">
    <property type="term" value="P:purine nucleoside catabolic process"/>
    <property type="evidence" value="ECO:0007669"/>
    <property type="project" value="TreeGrafter"/>
</dbReference>